<dbReference type="RefSeq" id="WP_306930036.1">
    <property type="nucleotide sequence ID" value="NZ_JAUTBL010000001.1"/>
</dbReference>
<feature type="domain" description="ABC transporter" evidence="9">
    <location>
        <begin position="10"/>
        <end position="244"/>
    </location>
</feature>
<organism evidence="11 13">
    <name type="scientific">Agrobacterium larrymoorei</name>
    <dbReference type="NCBI Taxonomy" id="160699"/>
    <lineage>
        <taxon>Bacteria</taxon>
        <taxon>Pseudomonadati</taxon>
        <taxon>Pseudomonadota</taxon>
        <taxon>Alphaproteobacteria</taxon>
        <taxon>Hyphomicrobiales</taxon>
        <taxon>Rhizobiaceae</taxon>
        <taxon>Rhizobium/Agrobacterium group</taxon>
        <taxon>Agrobacterium</taxon>
    </lineage>
</organism>
<evidence type="ECO:0000313" key="11">
    <source>
        <dbReference type="EMBL" id="MDR6099902.1"/>
    </source>
</evidence>
<keyword evidence="8" id="KW-0472">Membrane</keyword>
<protein>
    <submittedName>
        <fullName evidence="11">Polar amino acid transport system ATP-binding protein</fullName>
    </submittedName>
</protein>
<dbReference type="InterPro" id="IPR030679">
    <property type="entry name" value="ABC_ATPase_HisP-typ"/>
</dbReference>
<dbReference type="GO" id="GO:0005886">
    <property type="term" value="C:plasma membrane"/>
    <property type="evidence" value="ECO:0007669"/>
    <property type="project" value="UniProtKB-SubCell"/>
</dbReference>
<keyword evidence="4" id="KW-1003">Cell membrane</keyword>
<dbReference type="GO" id="GO:0016887">
    <property type="term" value="F:ATP hydrolysis activity"/>
    <property type="evidence" value="ECO:0007669"/>
    <property type="project" value="InterPro"/>
</dbReference>
<evidence type="ECO:0000256" key="7">
    <source>
        <dbReference type="ARBA" id="ARBA00022970"/>
    </source>
</evidence>
<dbReference type="InterPro" id="IPR027417">
    <property type="entry name" value="P-loop_NTPase"/>
</dbReference>
<dbReference type="Gene3D" id="3.40.50.300">
    <property type="entry name" value="P-loop containing nucleotide triphosphate hydrolases"/>
    <property type="match status" value="1"/>
</dbReference>
<keyword evidence="7" id="KW-0029">Amino-acid transport</keyword>
<dbReference type="PROSITE" id="PS00211">
    <property type="entry name" value="ABC_TRANSPORTER_1"/>
    <property type="match status" value="1"/>
</dbReference>
<evidence type="ECO:0000256" key="8">
    <source>
        <dbReference type="ARBA" id="ARBA00023136"/>
    </source>
</evidence>
<dbReference type="PANTHER" id="PTHR43166:SF9">
    <property type="entry name" value="GLUTAMATE_ASPARTATE IMPORT ATP-BINDING PROTEIN GLTL"/>
    <property type="match status" value="1"/>
</dbReference>
<keyword evidence="5" id="KW-0547">Nucleotide-binding</keyword>
<evidence type="ECO:0000313" key="12">
    <source>
        <dbReference type="Proteomes" id="UP001224781"/>
    </source>
</evidence>
<keyword evidence="3" id="KW-0813">Transport</keyword>
<dbReference type="InterPro" id="IPR017871">
    <property type="entry name" value="ABC_transporter-like_CS"/>
</dbReference>
<accession>A0AAJ2B8A9</accession>
<reference evidence="11" key="1">
    <citation type="submission" date="2023-08" db="EMBL/GenBank/DDBJ databases">
        <title>Functional and genomic diversity of the sorghum phyllosphere microbiome.</title>
        <authorList>
            <person name="Shade A."/>
        </authorList>
    </citation>
    <scope>NUCLEOTIDE SEQUENCE</scope>
    <source>
        <strain evidence="11">SORGH_AS_0974</strain>
        <strain evidence="10 12">SORGH_AS_1126</strain>
    </source>
</reference>
<dbReference type="PANTHER" id="PTHR43166">
    <property type="entry name" value="AMINO ACID IMPORT ATP-BINDING PROTEIN"/>
    <property type="match status" value="1"/>
</dbReference>
<dbReference type="InterPro" id="IPR003439">
    <property type="entry name" value="ABC_transporter-like_ATP-bd"/>
</dbReference>
<dbReference type="CDD" id="cd03262">
    <property type="entry name" value="ABC_HisP_GlnQ"/>
    <property type="match status" value="1"/>
</dbReference>
<evidence type="ECO:0000256" key="2">
    <source>
        <dbReference type="ARBA" id="ARBA00005417"/>
    </source>
</evidence>
<evidence type="ECO:0000256" key="5">
    <source>
        <dbReference type="ARBA" id="ARBA00022741"/>
    </source>
</evidence>
<dbReference type="GO" id="GO:0015424">
    <property type="term" value="F:ABC-type amino acid transporter activity"/>
    <property type="evidence" value="ECO:0007669"/>
    <property type="project" value="InterPro"/>
</dbReference>
<dbReference type="Pfam" id="PF00005">
    <property type="entry name" value="ABC_tran"/>
    <property type="match status" value="1"/>
</dbReference>
<dbReference type="InterPro" id="IPR050086">
    <property type="entry name" value="MetN_ABC_transporter-like"/>
</dbReference>
<comment type="caution">
    <text evidence="11">The sequence shown here is derived from an EMBL/GenBank/DDBJ whole genome shotgun (WGS) entry which is preliminary data.</text>
</comment>
<dbReference type="SMART" id="SM00382">
    <property type="entry name" value="AAA"/>
    <property type="match status" value="1"/>
</dbReference>
<dbReference type="AlphaFoldDB" id="A0AAJ2B8A9"/>
<evidence type="ECO:0000256" key="4">
    <source>
        <dbReference type="ARBA" id="ARBA00022475"/>
    </source>
</evidence>
<comment type="subcellular location">
    <subcellularLocation>
        <location evidence="1">Cell membrane</location>
        <topology evidence="1">Peripheral membrane protein</topology>
    </subcellularLocation>
</comment>
<evidence type="ECO:0000313" key="10">
    <source>
        <dbReference type="EMBL" id="MDQ1184551.1"/>
    </source>
</evidence>
<name>A0AAJ2B8A9_9HYPH</name>
<dbReference type="SUPFAM" id="SSF52540">
    <property type="entry name" value="P-loop containing nucleoside triphosphate hydrolases"/>
    <property type="match status" value="1"/>
</dbReference>
<keyword evidence="6 11" id="KW-0067">ATP-binding</keyword>
<evidence type="ECO:0000256" key="1">
    <source>
        <dbReference type="ARBA" id="ARBA00004202"/>
    </source>
</evidence>
<dbReference type="EMBL" id="JAUTBL010000001">
    <property type="protein sequence ID" value="MDQ1184551.1"/>
    <property type="molecule type" value="Genomic_DNA"/>
</dbReference>
<evidence type="ECO:0000256" key="3">
    <source>
        <dbReference type="ARBA" id="ARBA00022448"/>
    </source>
</evidence>
<gene>
    <name evidence="11" type="ORF">QE369_000080</name>
    <name evidence="10" type="ORF">QE408_001673</name>
</gene>
<comment type="similarity">
    <text evidence="2">Belongs to the ABC transporter superfamily.</text>
</comment>
<dbReference type="PIRSF" id="PIRSF039085">
    <property type="entry name" value="ABC_ATPase_HisP"/>
    <property type="match status" value="1"/>
</dbReference>
<dbReference type="EMBL" id="JAVIZC010000001">
    <property type="protein sequence ID" value="MDR6099902.1"/>
    <property type="molecule type" value="Genomic_DNA"/>
</dbReference>
<evidence type="ECO:0000256" key="6">
    <source>
        <dbReference type="ARBA" id="ARBA00022840"/>
    </source>
</evidence>
<proteinExistence type="inferred from homology"/>
<dbReference type="GO" id="GO:0005524">
    <property type="term" value="F:ATP binding"/>
    <property type="evidence" value="ECO:0007669"/>
    <property type="project" value="UniProtKB-KW"/>
</dbReference>
<dbReference type="Proteomes" id="UP001224781">
    <property type="component" value="Unassembled WGS sequence"/>
</dbReference>
<dbReference type="Proteomes" id="UP001255601">
    <property type="component" value="Unassembled WGS sequence"/>
</dbReference>
<dbReference type="InterPro" id="IPR003593">
    <property type="entry name" value="AAA+_ATPase"/>
</dbReference>
<sequence length="248" mass="27346">MSKTIMQPMLDIQALYKSFHGVDVLRNINLRITRGELVFLIGPSGSGKSTLLRCCNRLEEPSDGAIMVDGVNIMSPKTDINLMRQRIGMVFQSFNLYPHMTAEENVMLALRRVQGKSTEEAREIAHRELKRMGLGARLTHYPSQLSGGQQQRVAIARALALGPGVMLLDEPTSALDPQLVGEVLQAMREMKAEGMTMLVVSHEMRFAREAADRVAFMEAGEIIELGAPGELLAKGPDSRACQFLSQGH</sequence>
<dbReference type="PROSITE" id="PS50893">
    <property type="entry name" value="ABC_TRANSPORTER_2"/>
    <property type="match status" value="1"/>
</dbReference>
<keyword evidence="12" id="KW-1185">Reference proteome</keyword>
<evidence type="ECO:0000313" key="13">
    <source>
        <dbReference type="Proteomes" id="UP001255601"/>
    </source>
</evidence>
<evidence type="ECO:0000259" key="9">
    <source>
        <dbReference type="PROSITE" id="PS50893"/>
    </source>
</evidence>